<dbReference type="GO" id="GO:0008270">
    <property type="term" value="F:zinc ion binding"/>
    <property type="evidence" value="ECO:0007669"/>
    <property type="project" value="UniProtKB-KW"/>
</dbReference>
<keyword evidence="1" id="KW-0479">Metal-binding</keyword>
<dbReference type="Pfam" id="PF00643">
    <property type="entry name" value="zf-B_box"/>
    <property type="match status" value="1"/>
</dbReference>
<protein>
    <submittedName>
        <fullName evidence="7">Uncharacterized protein</fullName>
    </submittedName>
</protein>
<dbReference type="Gene3D" id="3.30.40.10">
    <property type="entry name" value="Zinc/RING finger domain, C3HC4 (zinc finger)"/>
    <property type="match status" value="1"/>
</dbReference>
<dbReference type="InterPro" id="IPR027370">
    <property type="entry name" value="Znf-RING_euk"/>
</dbReference>
<dbReference type="PANTHER" id="PTHR47156">
    <property type="entry name" value="PROTEIN CBG20824"/>
    <property type="match status" value="1"/>
</dbReference>
<dbReference type="SUPFAM" id="SSF57850">
    <property type="entry name" value="RING/U-box"/>
    <property type="match status" value="1"/>
</dbReference>
<dbReference type="InterPro" id="IPR017907">
    <property type="entry name" value="Znf_RING_CS"/>
</dbReference>
<gene>
    <name evidence="7" type="ORF">BSTOLATCC_MIC5292</name>
</gene>
<dbReference type="InterPro" id="IPR052667">
    <property type="entry name" value="E3_ubiquitin-ligase_RING"/>
</dbReference>
<comment type="caution">
    <text evidence="7">The sequence shown here is derived from an EMBL/GenBank/DDBJ whole genome shotgun (WGS) entry which is preliminary data.</text>
</comment>
<dbReference type="Proteomes" id="UP001162131">
    <property type="component" value="Unassembled WGS sequence"/>
</dbReference>
<dbReference type="Pfam" id="PF13445">
    <property type="entry name" value="zf-RING_UBOX"/>
    <property type="match status" value="1"/>
</dbReference>
<dbReference type="InterPro" id="IPR001841">
    <property type="entry name" value="Znf_RING"/>
</dbReference>
<evidence type="ECO:0000313" key="7">
    <source>
        <dbReference type="EMBL" id="CAG9312034.1"/>
    </source>
</evidence>
<feature type="domain" description="RING-type" evidence="5">
    <location>
        <begin position="19"/>
        <end position="59"/>
    </location>
</feature>
<feature type="domain" description="B box-type" evidence="6">
    <location>
        <begin position="81"/>
        <end position="121"/>
    </location>
</feature>
<reference evidence="7" key="1">
    <citation type="submission" date="2021-09" db="EMBL/GenBank/DDBJ databases">
        <authorList>
            <consortium name="AG Swart"/>
            <person name="Singh M."/>
            <person name="Singh A."/>
            <person name="Seah K."/>
            <person name="Emmerich C."/>
        </authorList>
    </citation>
    <scope>NUCLEOTIDE SEQUENCE</scope>
    <source>
        <strain evidence="7">ATCC30299</strain>
    </source>
</reference>
<evidence type="ECO:0000256" key="1">
    <source>
        <dbReference type="ARBA" id="ARBA00022723"/>
    </source>
</evidence>
<keyword evidence="8" id="KW-1185">Reference proteome</keyword>
<sequence>MEEGGYSDQNSDENSWILCPICKTEFNSLFIPYVLSCGHTFCFACLNERAPNYVCFICREPSKKISQNHILLKLLSKNVSPPSLTCEKTHLSEIIAYCSVDEKLLCQNCLTSHITHDFSSLKSSKTQEVIKYKEKIFVENEQKVSKLITSVQNSLNDIAEIKKENEHINKVLYKLNEAKEMLIADIIKNTSACINEIGVSGSLNELETTENSLRVFLCELLSMQPEISDNRTKFLAADDLGKLGWKNKEILFNFVEPKPIEIDKTKFPAPLLGSINYIESIFNGHLCFKKKRKKIE</sequence>
<dbReference type="EMBL" id="CAJZBQ010000005">
    <property type="protein sequence ID" value="CAG9312034.1"/>
    <property type="molecule type" value="Genomic_DNA"/>
</dbReference>
<keyword evidence="2 4" id="KW-0863">Zinc-finger</keyword>
<accession>A0AAU9IAH1</accession>
<dbReference type="PROSITE" id="PS50089">
    <property type="entry name" value="ZF_RING_2"/>
    <property type="match status" value="1"/>
</dbReference>
<dbReference type="InterPro" id="IPR013083">
    <property type="entry name" value="Znf_RING/FYVE/PHD"/>
</dbReference>
<evidence type="ECO:0000256" key="3">
    <source>
        <dbReference type="ARBA" id="ARBA00022833"/>
    </source>
</evidence>
<dbReference type="PROSITE" id="PS00518">
    <property type="entry name" value="ZF_RING_1"/>
    <property type="match status" value="1"/>
</dbReference>
<dbReference type="InterPro" id="IPR000315">
    <property type="entry name" value="Znf_B-box"/>
</dbReference>
<dbReference type="PANTHER" id="PTHR47156:SF10">
    <property type="entry name" value="E3 UBIQUITIN-PROTEIN LIGASE TRIM-21-RELATED"/>
    <property type="match status" value="1"/>
</dbReference>
<organism evidence="7 8">
    <name type="scientific">Blepharisma stoltei</name>
    <dbReference type="NCBI Taxonomy" id="1481888"/>
    <lineage>
        <taxon>Eukaryota</taxon>
        <taxon>Sar</taxon>
        <taxon>Alveolata</taxon>
        <taxon>Ciliophora</taxon>
        <taxon>Postciliodesmatophora</taxon>
        <taxon>Heterotrichea</taxon>
        <taxon>Heterotrichida</taxon>
        <taxon>Blepharismidae</taxon>
        <taxon>Blepharisma</taxon>
    </lineage>
</organism>
<evidence type="ECO:0000313" key="8">
    <source>
        <dbReference type="Proteomes" id="UP001162131"/>
    </source>
</evidence>
<name>A0AAU9IAH1_9CILI</name>
<dbReference type="SMART" id="SM00184">
    <property type="entry name" value="RING"/>
    <property type="match status" value="1"/>
</dbReference>
<keyword evidence="3" id="KW-0862">Zinc</keyword>
<proteinExistence type="predicted"/>
<evidence type="ECO:0000259" key="5">
    <source>
        <dbReference type="PROSITE" id="PS50089"/>
    </source>
</evidence>
<evidence type="ECO:0000256" key="4">
    <source>
        <dbReference type="PROSITE-ProRule" id="PRU00024"/>
    </source>
</evidence>
<dbReference type="AlphaFoldDB" id="A0AAU9IAH1"/>
<evidence type="ECO:0000259" key="6">
    <source>
        <dbReference type="PROSITE" id="PS50119"/>
    </source>
</evidence>
<evidence type="ECO:0000256" key="2">
    <source>
        <dbReference type="ARBA" id="ARBA00022771"/>
    </source>
</evidence>
<dbReference type="PROSITE" id="PS50119">
    <property type="entry name" value="ZF_BBOX"/>
    <property type="match status" value="1"/>
</dbReference>